<dbReference type="InParanoid" id="A0A067QJQ5"/>
<evidence type="ECO:0000313" key="2">
    <source>
        <dbReference type="EMBL" id="KDR07880.1"/>
    </source>
</evidence>
<dbReference type="InterPro" id="IPR006652">
    <property type="entry name" value="Kelch_1"/>
</dbReference>
<dbReference type="AlphaFoldDB" id="A0A067QJQ5"/>
<dbReference type="InterPro" id="IPR015915">
    <property type="entry name" value="Kelch-typ_b-propeller"/>
</dbReference>
<dbReference type="OMA" id="ERRWFAC"/>
<dbReference type="PANTHER" id="PTHR45632">
    <property type="entry name" value="LD33804P"/>
    <property type="match status" value="1"/>
</dbReference>
<dbReference type="Proteomes" id="UP000027135">
    <property type="component" value="Unassembled WGS sequence"/>
</dbReference>
<dbReference type="Gene3D" id="2.120.10.80">
    <property type="entry name" value="Kelch-type beta propeller"/>
    <property type="match status" value="1"/>
</dbReference>
<dbReference type="SUPFAM" id="SSF117281">
    <property type="entry name" value="Kelch motif"/>
    <property type="match status" value="1"/>
</dbReference>
<evidence type="ECO:0000313" key="3">
    <source>
        <dbReference type="Proteomes" id="UP000027135"/>
    </source>
</evidence>
<evidence type="ECO:0000256" key="1">
    <source>
        <dbReference type="ARBA" id="ARBA00022441"/>
    </source>
</evidence>
<dbReference type="EMBL" id="KK853395">
    <property type="protein sequence ID" value="KDR07880.1"/>
    <property type="molecule type" value="Genomic_DNA"/>
</dbReference>
<keyword evidence="1" id="KW-0880">Kelch repeat</keyword>
<dbReference type="PANTHER" id="PTHR45632:SF5">
    <property type="entry name" value="KELCH-LIKE PROTEIN 22"/>
    <property type="match status" value="1"/>
</dbReference>
<dbReference type="STRING" id="136037.A0A067QJQ5"/>
<dbReference type="eggNOG" id="KOG4441">
    <property type="taxonomic scope" value="Eukaryota"/>
</dbReference>
<proteinExistence type="predicted"/>
<keyword evidence="3" id="KW-1185">Reference proteome</keyword>
<accession>A0A067QJQ5</accession>
<dbReference type="Pfam" id="PF01344">
    <property type="entry name" value="Kelch_1"/>
    <property type="match status" value="2"/>
</dbReference>
<organism evidence="2 3">
    <name type="scientific">Zootermopsis nevadensis</name>
    <name type="common">Dampwood termite</name>
    <dbReference type="NCBI Taxonomy" id="136037"/>
    <lineage>
        <taxon>Eukaryota</taxon>
        <taxon>Metazoa</taxon>
        <taxon>Ecdysozoa</taxon>
        <taxon>Arthropoda</taxon>
        <taxon>Hexapoda</taxon>
        <taxon>Insecta</taxon>
        <taxon>Pterygota</taxon>
        <taxon>Neoptera</taxon>
        <taxon>Polyneoptera</taxon>
        <taxon>Dictyoptera</taxon>
        <taxon>Blattodea</taxon>
        <taxon>Blattoidea</taxon>
        <taxon>Termitoidae</taxon>
        <taxon>Termopsidae</taxon>
        <taxon>Zootermopsis</taxon>
    </lineage>
</organism>
<dbReference type="SMART" id="SM00612">
    <property type="entry name" value="Kelch"/>
    <property type="match status" value="2"/>
</dbReference>
<gene>
    <name evidence="2" type="ORF">L798_02553</name>
</gene>
<sequence length="98" mass="11295">MGGRHYRLVYRSVERYDCKSNQWSFISPMNTQRASAAAAVLNDKIYVAGGIDDTDFLNTVEVYDPDTDRWTFVAPMLSERRWFACVPFHGYLYALGTK</sequence>
<protein>
    <submittedName>
        <fullName evidence="2">Kelch-like protein diablo</fullName>
    </submittedName>
</protein>
<name>A0A067QJQ5_ZOONE</name>
<reference evidence="2 3" key="1">
    <citation type="journal article" date="2014" name="Nat. Commun.">
        <title>Molecular traces of alternative social organization in a termite genome.</title>
        <authorList>
            <person name="Terrapon N."/>
            <person name="Li C."/>
            <person name="Robertson H.M."/>
            <person name="Ji L."/>
            <person name="Meng X."/>
            <person name="Booth W."/>
            <person name="Chen Z."/>
            <person name="Childers C.P."/>
            <person name="Glastad K.M."/>
            <person name="Gokhale K."/>
            <person name="Gowin J."/>
            <person name="Gronenberg W."/>
            <person name="Hermansen R.A."/>
            <person name="Hu H."/>
            <person name="Hunt B.G."/>
            <person name="Huylmans A.K."/>
            <person name="Khalil S.M."/>
            <person name="Mitchell R.D."/>
            <person name="Munoz-Torres M.C."/>
            <person name="Mustard J.A."/>
            <person name="Pan H."/>
            <person name="Reese J.T."/>
            <person name="Scharf M.E."/>
            <person name="Sun F."/>
            <person name="Vogel H."/>
            <person name="Xiao J."/>
            <person name="Yang W."/>
            <person name="Yang Z."/>
            <person name="Yang Z."/>
            <person name="Zhou J."/>
            <person name="Zhu J."/>
            <person name="Brent C.S."/>
            <person name="Elsik C.G."/>
            <person name="Goodisman M.A."/>
            <person name="Liberles D.A."/>
            <person name="Roe R.M."/>
            <person name="Vargo E.L."/>
            <person name="Vilcinskas A."/>
            <person name="Wang J."/>
            <person name="Bornberg-Bauer E."/>
            <person name="Korb J."/>
            <person name="Zhang G."/>
            <person name="Liebig J."/>
        </authorList>
    </citation>
    <scope>NUCLEOTIDE SEQUENCE [LARGE SCALE GENOMIC DNA]</scope>
    <source>
        <tissue evidence="2">Whole organism</tissue>
    </source>
</reference>